<dbReference type="Proteomes" id="UP000183529">
    <property type="component" value="Unassembled WGS sequence"/>
</dbReference>
<feature type="transmembrane region" description="Helical" evidence="1">
    <location>
        <begin position="58"/>
        <end position="81"/>
    </location>
</feature>
<name>A0AAQ1GJ44_9BURK</name>
<dbReference type="EMBL" id="QJJV01000009">
    <property type="protein sequence ID" value="PXX15811.1"/>
    <property type="molecule type" value="Genomic_DNA"/>
</dbReference>
<accession>A0AAQ1GJ44</accession>
<evidence type="ECO:0000313" key="3">
    <source>
        <dbReference type="EMBL" id="SEK02213.1"/>
    </source>
</evidence>
<gene>
    <name evidence="2" type="ORF">C7400_109146</name>
    <name evidence="3" type="ORF">SAMN05216550_113146</name>
</gene>
<reference evidence="3 4" key="1">
    <citation type="submission" date="2016-10" db="EMBL/GenBank/DDBJ databases">
        <authorList>
            <person name="Varghese N."/>
            <person name="Submissions S."/>
        </authorList>
    </citation>
    <scope>NUCLEOTIDE SEQUENCE [LARGE SCALE GENOMIC DNA]</scope>
    <source>
        <strain evidence="3 4">LMG 22274</strain>
    </source>
</reference>
<evidence type="ECO:0000256" key="1">
    <source>
        <dbReference type="SAM" id="Phobius"/>
    </source>
</evidence>
<dbReference type="Proteomes" id="UP000247515">
    <property type="component" value="Unassembled WGS sequence"/>
</dbReference>
<evidence type="ECO:0000313" key="2">
    <source>
        <dbReference type="EMBL" id="PXX15811.1"/>
    </source>
</evidence>
<keyword evidence="1" id="KW-0812">Transmembrane</keyword>
<keyword evidence="1" id="KW-1133">Transmembrane helix</keyword>
<evidence type="ECO:0000313" key="4">
    <source>
        <dbReference type="Proteomes" id="UP000183529"/>
    </source>
</evidence>
<comment type="caution">
    <text evidence="3">The sequence shown here is derived from an EMBL/GenBank/DDBJ whole genome shotgun (WGS) entry which is preliminary data.</text>
</comment>
<keyword evidence="5" id="KW-1185">Reference proteome</keyword>
<organism evidence="3 4">
    <name type="scientific">Paraburkholderia tropica</name>
    <dbReference type="NCBI Taxonomy" id="92647"/>
    <lineage>
        <taxon>Bacteria</taxon>
        <taxon>Pseudomonadati</taxon>
        <taxon>Pseudomonadota</taxon>
        <taxon>Betaproteobacteria</taxon>
        <taxon>Burkholderiales</taxon>
        <taxon>Burkholderiaceae</taxon>
        <taxon>Paraburkholderia</taxon>
    </lineage>
</organism>
<sequence length="144" mass="15759">MSVVAWTAGVAHVKFWTIRQWQAHILVAALAALAIQGMVFIGVLILGAPIERFDNPTFHLAAAVSIVLIALLVRTMAHAAFRHAASRGFLRDASHAPGMEWMSHDCPHRVLVSLHCLLCEPKLDDAHGAFAGRHDAPHYSDPKF</sequence>
<protein>
    <submittedName>
        <fullName evidence="3">Uncharacterized protein</fullName>
    </submittedName>
</protein>
<dbReference type="EMBL" id="FNZM01000013">
    <property type="protein sequence ID" value="SEK02213.1"/>
    <property type="molecule type" value="Genomic_DNA"/>
</dbReference>
<dbReference type="AlphaFoldDB" id="A0AAQ1GJ44"/>
<proteinExistence type="predicted"/>
<feature type="transmembrane region" description="Helical" evidence="1">
    <location>
        <begin position="25"/>
        <end position="46"/>
    </location>
</feature>
<evidence type="ECO:0000313" key="5">
    <source>
        <dbReference type="Proteomes" id="UP000247515"/>
    </source>
</evidence>
<reference evidence="2 5" key="2">
    <citation type="submission" date="2018-05" db="EMBL/GenBank/DDBJ databases">
        <title>Genomic Encyclopedia of Type Strains, Phase IV (KMG-V): Genome sequencing to study the core and pangenomes of soil and plant-associated prokaryotes.</title>
        <authorList>
            <person name="Whitman W."/>
        </authorList>
    </citation>
    <scope>NUCLEOTIDE SEQUENCE [LARGE SCALE GENOMIC DNA]</scope>
    <source>
        <strain evidence="2 5">SIr-6563</strain>
    </source>
</reference>
<keyword evidence="1" id="KW-0472">Membrane</keyword>